<dbReference type="HOGENOM" id="CLU_2812380_0_0_1"/>
<dbReference type="AlphaFoldDB" id="S8F0T9"/>
<name>S8F0T9_FOMSC</name>
<feature type="compositionally biased region" description="Polar residues" evidence="1">
    <location>
        <begin position="58"/>
        <end position="67"/>
    </location>
</feature>
<protein>
    <submittedName>
        <fullName evidence="2">Uncharacterized protein</fullName>
    </submittedName>
</protein>
<accession>S8F0T9</accession>
<reference evidence="2 3" key="1">
    <citation type="journal article" date="2012" name="Science">
        <title>The Paleozoic origin of enzymatic lignin decomposition reconstructed from 31 fungal genomes.</title>
        <authorList>
            <person name="Floudas D."/>
            <person name="Binder M."/>
            <person name="Riley R."/>
            <person name="Barry K."/>
            <person name="Blanchette R.A."/>
            <person name="Henrissat B."/>
            <person name="Martinez A.T."/>
            <person name="Otillar R."/>
            <person name="Spatafora J.W."/>
            <person name="Yadav J.S."/>
            <person name="Aerts A."/>
            <person name="Benoit I."/>
            <person name="Boyd A."/>
            <person name="Carlson A."/>
            <person name="Copeland A."/>
            <person name="Coutinho P.M."/>
            <person name="de Vries R.P."/>
            <person name="Ferreira P."/>
            <person name="Findley K."/>
            <person name="Foster B."/>
            <person name="Gaskell J."/>
            <person name="Glotzer D."/>
            <person name="Gorecki P."/>
            <person name="Heitman J."/>
            <person name="Hesse C."/>
            <person name="Hori C."/>
            <person name="Igarashi K."/>
            <person name="Jurgens J.A."/>
            <person name="Kallen N."/>
            <person name="Kersten P."/>
            <person name="Kohler A."/>
            <person name="Kuees U."/>
            <person name="Kumar T.K.A."/>
            <person name="Kuo A."/>
            <person name="LaButti K."/>
            <person name="Larrondo L.F."/>
            <person name="Lindquist E."/>
            <person name="Ling A."/>
            <person name="Lombard V."/>
            <person name="Lucas S."/>
            <person name="Lundell T."/>
            <person name="Martin R."/>
            <person name="McLaughlin D.J."/>
            <person name="Morgenstern I."/>
            <person name="Morin E."/>
            <person name="Murat C."/>
            <person name="Nagy L.G."/>
            <person name="Nolan M."/>
            <person name="Ohm R.A."/>
            <person name="Patyshakuliyeva A."/>
            <person name="Rokas A."/>
            <person name="Ruiz-Duenas F.J."/>
            <person name="Sabat G."/>
            <person name="Salamov A."/>
            <person name="Samejima M."/>
            <person name="Schmutz J."/>
            <person name="Slot J.C."/>
            <person name="St John F."/>
            <person name="Stenlid J."/>
            <person name="Sun H."/>
            <person name="Sun S."/>
            <person name="Syed K."/>
            <person name="Tsang A."/>
            <person name="Wiebenga A."/>
            <person name="Young D."/>
            <person name="Pisabarro A."/>
            <person name="Eastwood D.C."/>
            <person name="Martin F."/>
            <person name="Cullen D."/>
            <person name="Grigoriev I.V."/>
            <person name="Hibbett D.S."/>
        </authorList>
    </citation>
    <scope>NUCLEOTIDE SEQUENCE</scope>
    <source>
        <strain evidence="3">FP-58527</strain>
    </source>
</reference>
<keyword evidence="3" id="KW-1185">Reference proteome</keyword>
<dbReference type="Proteomes" id="UP000015241">
    <property type="component" value="Unassembled WGS sequence"/>
</dbReference>
<dbReference type="EMBL" id="KE504207">
    <property type="protein sequence ID" value="EPS95445.1"/>
    <property type="molecule type" value="Genomic_DNA"/>
</dbReference>
<sequence length="67" mass="7470">MAYLQKDELEESDEFRSSFILPDIFDNDEVEIEISSTPPPLLATSPMQRQVGTRKGVVSTSSPSKKP</sequence>
<evidence type="ECO:0000313" key="2">
    <source>
        <dbReference type="EMBL" id="EPS95445.1"/>
    </source>
</evidence>
<organism evidence="2 3">
    <name type="scientific">Fomitopsis schrenkii</name>
    <name type="common">Brown rot fungus</name>
    <dbReference type="NCBI Taxonomy" id="2126942"/>
    <lineage>
        <taxon>Eukaryota</taxon>
        <taxon>Fungi</taxon>
        <taxon>Dikarya</taxon>
        <taxon>Basidiomycota</taxon>
        <taxon>Agaricomycotina</taxon>
        <taxon>Agaricomycetes</taxon>
        <taxon>Polyporales</taxon>
        <taxon>Fomitopsis</taxon>
    </lineage>
</organism>
<evidence type="ECO:0000313" key="3">
    <source>
        <dbReference type="Proteomes" id="UP000015241"/>
    </source>
</evidence>
<feature type="region of interest" description="Disordered" evidence="1">
    <location>
        <begin position="36"/>
        <end position="67"/>
    </location>
</feature>
<dbReference type="InParanoid" id="S8F0T9"/>
<gene>
    <name evidence="2" type="ORF">FOMPIDRAFT_85361</name>
</gene>
<evidence type="ECO:0000256" key="1">
    <source>
        <dbReference type="SAM" id="MobiDB-lite"/>
    </source>
</evidence>
<proteinExistence type="predicted"/>